<comment type="caution">
    <text evidence="8">The sequence shown here is derived from an EMBL/GenBank/DDBJ whole genome shotgun (WGS) entry which is preliminary data.</text>
</comment>
<dbReference type="RefSeq" id="WP_339441221.1">
    <property type="nucleotide sequence ID" value="NZ_JBBHKQ010000002.1"/>
</dbReference>
<dbReference type="Gene3D" id="2.40.50.100">
    <property type="match status" value="1"/>
</dbReference>
<dbReference type="InterPro" id="IPR006143">
    <property type="entry name" value="RND_pump_MFP"/>
</dbReference>
<dbReference type="InterPro" id="IPR058624">
    <property type="entry name" value="MdtA-like_HH"/>
</dbReference>
<accession>A0ABD5K0I6</accession>
<comment type="similarity">
    <text evidence="2">Belongs to the membrane fusion protein (MFP) (TC 8.A.1) family.</text>
</comment>
<evidence type="ECO:0000313" key="8">
    <source>
        <dbReference type="EMBL" id="MEJ5902019.1"/>
    </source>
</evidence>
<dbReference type="PANTHER" id="PTHR30158">
    <property type="entry name" value="ACRA/E-RELATED COMPONENT OF DRUG EFFLUX TRANSPORTER"/>
    <property type="match status" value="1"/>
</dbReference>
<dbReference type="Gene3D" id="1.10.287.470">
    <property type="entry name" value="Helix hairpin bin"/>
    <property type="match status" value="1"/>
</dbReference>
<dbReference type="PANTHER" id="PTHR30158:SF3">
    <property type="entry name" value="MULTIDRUG EFFLUX PUMP SUBUNIT ACRA-RELATED"/>
    <property type="match status" value="1"/>
</dbReference>
<reference evidence="8 9" key="1">
    <citation type="submission" date="2024-03" db="EMBL/GenBank/DDBJ databases">
        <title>Reference genomes for the five species model microbial community.</title>
        <authorList>
            <person name="Padfield D."/>
        </authorList>
    </citation>
    <scope>NUCLEOTIDE SEQUENCE [LARGE SCALE GENOMIC DNA]</scope>
    <source>
        <strain evidence="8 9">AB1</strain>
    </source>
</reference>
<organism evidence="8 9">
    <name type="scientific">Ochrobactrum teleogrylli</name>
    <dbReference type="NCBI Taxonomy" id="2479765"/>
    <lineage>
        <taxon>Bacteria</taxon>
        <taxon>Pseudomonadati</taxon>
        <taxon>Pseudomonadota</taxon>
        <taxon>Alphaproteobacteria</taxon>
        <taxon>Hyphomicrobiales</taxon>
        <taxon>Brucellaceae</taxon>
        <taxon>Brucella/Ochrobactrum group</taxon>
        <taxon>Ochrobactrum</taxon>
    </lineage>
</organism>
<dbReference type="Pfam" id="PF25967">
    <property type="entry name" value="RND-MFP_C"/>
    <property type="match status" value="1"/>
</dbReference>
<dbReference type="GO" id="GO:0030313">
    <property type="term" value="C:cell envelope"/>
    <property type="evidence" value="ECO:0007669"/>
    <property type="project" value="UniProtKB-SubCell"/>
</dbReference>
<evidence type="ECO:0000256" key="3">
    <source>
        <dbReference type="SAM" id="Coils"/>
    </source>
</evidence>
<dbReference type="InterPro" id="IPR058625">
    <property type="entry name" value="MdtA-like_BSH"/>
</dbReference>
<dbReference type="Gene3D" id="2.40.420.20">
    <property type="match status" value="1"/>
</dbReference>
<dbReference type="Pfam" id="PF25944">
    <property type="entry name" value="Beta-barrel_RND"/>
    <property type="match status" value="1"/>
</dbReference>
<dbReference type="AlphaFoldDB" id="A0ABD5K0I6"/>
<dbReference type="SUPFAM" id="SSF111369">
    <property type="entry name" value="HlyD-like secretion proteins"/>
    <property type="match status" value="1"/>
</dbReference>
<evidence type="ECO:0000259" key="7">
    <source>
        <dbReference type="Pfam" id="PF25967"/>
    </source>
</evidence>
<gene>
    <name evidence="8" type="ORF">WIX40_18105</name>
</gene>
<dbReference type="Proteomes" id="UP001362311">
    <property type="component" value="Unassembled WGS sequence"/>
</dbReference>
<feature type="domain" description="Multidrug resistance protein MdtA-like alpha-helical hairpin" evidence="4">
    <location>
        <begin position="120"/>
        <end position="188"/>
    </location>
</feature>
<name>A0ABD5K0I6_9HYPH</name>
<evidence type="ECO:0000259" key="5">
    <source>
        <dbReference type="Pfam" id="PF25917"/>
    </source>
</evidence>
<evidence type="ECO:0000259" key="6">
    <source>
        <dbReference type="Pfam" id="PF25944"/>
    </source>
</evidence>
<dbReference type="NCBIfam" id="TIGR01730">
    <property type="entry name" value="RND_mfp"/>
    <property type="match status" value="1"/>
</dbReference>
<dbReference type="InterPro" id="IPR058627">
    <property type="entry name" value="MdtA-like_C"/>
</dbReference>
<feature type="domain" description="Multidrug resistance protein MdtA-like beta-barrel" evidence="6">
    <location>
        <begin position="224"/>
        <end position="309"/>
    </location>
</feature>
<feature type="coiled-coil region" evidence="3">
    <location>
        <begin position="119"/>
        <end position="177"/>
    </location>
</feature>
<dbReference type="InterPro" id="IPR058626">
    <property type="entry name" value="MdtA-like_b-barrel"/>
</dbReference>
<keyword evidence="3" id="KW-0175">Coiled coil</keyword>
<dbReference type="EMBL" id="JBBHKQ010000002">
    <property type="protein sequence ID" value="MEJ5902019.1"/>
    <property type="molecule type" value="Genomic_DNA"/>
</dbReference>
<feature type="domain" description="Multidrug resistance protein MdtA-like barrel-sandwich hybrid" evidence="5">
    <location>
        <begin position="79"/>
        <end position="210"/>
    </location>
</feature>
<evidence type="ECO:0000313" key="9">
    <source>
        <dbReference type="Proteomes" id="UP001362311"/>
    </source>
</evidence>
<evidence type="ECO:0000259" key="4">
    <source>
        <dbReference type="Pfam" id="PF25876"/>
    </source>
</evidence>
<proteinExistence type="inferred from homology"/>
<evidence type="ECO:0000256" key="2">
    <source>
        <dbReference type="ARBA" id="ARBA00009477"/>
    </source>
</evidence>
<dbReference type="Pfam" id="PF25917">
    <property type="entry name" value="BSH_RND"/>
    <property type="match status" value="1"/>
</dbReference>
<comment type="subcellular location">
    <subcellularLocation>
        <location evidence="1">Cell envelope</location>
    </subcellularLocation>
</comment>
<protein>
    <submittedName>
        <fullName evidence="8">Efflux RND transporter periplasmic adaptor subunit</fullName>
    </submittedName>
</protein>
<feature type="domain" description="Multidrug resistance protein MdtA-like C-terminal permuted SH3" evidence="7">
    <location>
        <begin position="319"/>
        <end position="377"/>
    </location>
</feature>
<sequence length="398" mass="42327">MNDRSLHDRREDPTLIKTLGYYSANVALSGLLLLSFMPPAAAQQSTTTQPAPSVVVRKAGSAPSTAPLQFNGQVEAIEAVDIQARITGFLKVKSFEQGSAVKTGDLLFEIEPDQMRAAAASAEAQVARAQAAQNAARQTLTRTRTLANRNTASQASLDDAQAAFDIASADVQSAEAALNTARLNLSYTQIRSPINGTIGRSLFTVGNLVGPSAGSLARIVQLDPVRVVFSITDRTLIAIRQKEARGGTVDLNRFQLTLTLANGKQYGSKGNIQFIDNEVNPQTGTIAVRALFANPDHILVPGQTVAVSLLDETAKTLPIVPMASVLQDREGKFVFVLNDNNTVTRRQIVTGIRIGNDWSVKDGISAGETIVIEGLQRIADGQSVSPQESSPDEPGAAQ</sequence>
<dbReference type="Gene3D" id="2.40.30.170">
    <property type="match status" value="1"/>
</dbReference>
<dbReference type="Pfam" id="PF25876">
    <property type="entry name" value="HH_MFP_RND"/>
    <property type="match status" value="1"/>
</dbReference>
<evidence type="ECO:0000256" key="1">
    <source>
        <dbReference type="ARBA" id="ARBA00004196"/>
    </source>
</evidence>